<name>A0A087GAN7_ARAAL</name>
<reference evidence="2" key="1">
    <citation type="journal article" date="2015" name="Nat. Plants">
        <title>Genome expansion of Arabis alpina linked with retrotransposition and reduced symmetric DNA methylation.</title>
        <authorList>
            <person name="Willing E.M."/>
            <person name="Rawat V."/>
            <person name="Mandakova T."/>
            <person name="Maumus F."/>
            <person name="James G.V."/>
            <person name="Nordstroem K.J."/>
            <person name="Becker C."/>
            <person name="Warthmann N."/>
            <person name="Chica C."/>
            <person name="Szarzynska B."/>
            <person name="Zytnicki M."/>
            <person name="Albani M.C."/>
            <person name="Kiefer C."/>
            <person name="Bergonzi S."/>
            <person name="Castaings L."/>
            <person name="Mateos J.L."/>
            <person name="Berns M.C."/>
            <person name="Bujdoso N."/>
            <person name="Piofczyk T."/>
            <person name="de Lorenzo L."/>
            <person name="Barrero-Sicilia C."/>
            <person name="Mateos I."/>
            <person name="Piednoel M."/>
            <person name="Hagmann J."/>
            <person name="Chen-Min-Tao R."/>
            <person name="Iglesias-Fernandez R."/>
            <person name="Schuster S.C."/>
            <person name="Alonso-Blanco C."/>
            <person name="Roudier F."/>
            <person name="Carbonero P."/>
            <person name="Paz-Ares J."/>
            <person name="Davis S.J."/>
            <person name="Pecinka A."/>
            <person name="Quesneville H."/>
            <person name="Colot V."/>
            <person name="Lysak M.A."/>
            <person name="Weigel D."/>
            <person name="Coupland G."/>
            <person name="Schneeberger K."/>
        </authorList>
    </citation>
    <scope>NUCLEOTIDE SEQUENCE [LARGE SCALE GENOMIC DNA]</scope>
    <source>
        <strain evidence="2">cv. Pajares</strain>
    </source>
</reference>
<protein>
    <submittedName>
        <fullName evidence="1">Uncharacterized protein</fullName>
    </submittedName>
</protein>
<organism evidence="1 2">
    <name type="scientific">Arabis alpina</name>
    <name type="common">Alpine rock-cress</name>
    <dbReference type="NCBI Taxonomy" id="50452"/>
    <lineage>
        <taxon>Eukaryota</taxon>
        <taxon>Viridiplantae</taxon>
        <taxon>Streptophyta</taxon>
        <taxon>Embryophyta</taxon>
        <taxon>Tracheophyta</taxon>
        <taxon>Spermatophyta</taxon>
        <taxon>Magnoliopsida</taxon>
        <taxon>eudicotyledons</taxon>
        <taxon>Gunneridae</taxon>
        <taxon>Pentapetalae</taxon>
        <taxon>rosids</taxon>
        <taxon>malvids</taxon>
        <taxon>Brassicales</taxon>
        <taxon>Brassicaceae</taxon>
        <taxon>Arabideae</taxon>
        <taxon>Arabis</taxon>
    </lineage>
</organism>
<dbReference type="Gramene" id="KFK26939">
    <property type="protein sequence ID" value="KFK26939"/>
    <property type="gene ID" value="AALP_AA8G313400"/>
</dbReference>
<evidence type="ECO:0000313" key="2">
    <source>
        <dbReference type="Proteomes" id="UP000029120"/>
    </source>
</evidence>
<accession>A0A087GAN7</accession>
<sequence>MTTTKSQCSICMMMWIQSVMENPSDDVKEIFWRAKSAPIHSHEAMTPTPKQFDEEELVPDKLPPLRDRKFAQILNMITEKDL</sequence>
<evidence type="ECO:0000313" key="1">
    <source>
        <dbReference type="EMBL" id="KFK26939.1"/>
    </source>
</evidence>
<dbReference type="OrthoDB" id="1133993at2759"/>
<keyword evidence="2" id="KW-1185">Reference proteome</keyword>
<proteinExistence type="predicted"/>
<dbReference type="Proteomes" id="UP000029120">
    <property type="component" value="Chromosome 8"/>
</dbReference>
<dbReference type="EMBL" id="CM002876">
    <property type="protein sequence ID" value="KFK26939.1"/>
    <property type="molecule type" value="Genomic_DNA"/>
</dbReference>
<gene>
    <name evidence="1" type="ordered locus">AALP_Aa8g313400</name>
</gene>
<dbReference type="AlphaFoldDB" id="A0A087GAN7"/>